<dbReference type="GO" id="GO:0004560">
    <property type="term" value="F:alpha-L-fucosidase activity"/>
    <property type="evidence" value="ECO:0007669"/>
    <property type="project" value="UniProtKB-EC"/>
</dbReference>
<reference evidence="9 10" key="1">
    <citation type="journal article" date="2016" name="Genome Biol. Evol.">
        <title>Divergent and convergent evolution of fungal pathogenicity.</title>
        <authorList>
            <person name="Shang Y."/>
            <person name="Xiao G."/>
            <person name="Zheng P."/>
            <person name="Cen K."/>
            <person name="Zhan S."/>
            <person name="Wang C."/>
        </authorList>
    </citation>
    <scope>NUCLEOTIDE SEQUENCE [LARGE SCALE GENOMIC DNA]</scope>
    <source>
        <strain evidence="9 10">RCEF 264</strain>
    </source>
</reference>
<feature type="signal peptide" evidence="7">
    <location>
        <begin position="1"/>
        <end position="20"/>
    </location>
</feature>
<proteinExistence type="inferred from homology"/>
<dbReference type="SMART" id="SM00812">
    <property type="entry name" value="Alpha_L_fucos"/>
    <property type="match status" value="1"/>
</dbReference>
<dbReference type="GO" id="GO:0006004">
    <property type="term" value="P:fucose metabolic process"/>
    <property type="evidence" value="ECO:0007669"/>
    <property type="project" value="TreeGrafter"/>
</dbReference>
<sequence>MRLLLKPALFLGFGCCLTSAHSVFLDLRPLFNNKGIGTRPGEASFDGHRRGYPANAFAAAAPNGSWTSSLTGVTYQLPGYTGPRQPDNVVCGGQRLPLPDTTTDDVPAFFSLSLLVATDAMQQDTSADLVLAYSDGRRQTQTLRASPAWSFLTLSRGELVAPYTWTATGIDGNTSQVFEYTAPLVDSTAATAATPATLVSVTLPDTRRASARIHVFAASLWQQPWPRAAASFDENNPRVRPLGAGNLQVQNVRPTQKATDTGHQVVEITLNNAGPTCFSSGSTAASVSLEGDGVRTVEAGRLMRLCPGDQRWIRVGVANDGPRNTNMTVVVRGASNATQQQQQQSQSWIVGTARGRLGFEPYAADDPASLARHESPDWFDGAKYGIFIHWGPYAVPGYGGPPDRETYAEWFWWYSTHHDDGNSSGGGGGNQDPADTYGYRRQHFGRTWAYDDGFANFTADRWDPRAWVDLVAAAGATYFVLTTKHHDGFALFDTGATTNRSALHYGPRRDVLGDLFAAARTHQPALKRGTYFSMPEWFNPDFAPYGFGRWPGQLARNPFTGREEPYTGRRRGPAAVGATTTTDEGETTTVDYVRDLQLPQMRTLAYQYETDILWCDCGPASNATAAFIAEWWNGGPAATNNNSRSSRRNSRRSLRSSSSSTRAWFPHPRQPVVNSRCGLPLVADFETPEYATYGTAQRRKWEANRGMDPYSYGYNRATPASAYLDPARIVAALVDTVAHNGNLLLDIGPRADGSIVAAEAANLRAAGVWIRAHGEALYNTTYWWKASNVGGGGGSDSGSGSGSDSDSDSDSTDDHVRFTQTDDAFYVFFLDQPTRDDDGFVVVDAPVPILPGDTVSLLAVPGAEDLEWESRSGSCSSGSGSGRGGSLAVQVSADALAQEQYAWVFKIAYGGRVEEWVQTPHLSKEQGEKRV</sequence>
<evidence type="ECO:0000256" key="4">
    <source>
        <dbReference type="ARBA" id="ARBA00022801"/>
    </source>
</evidence>
<feature type="compositionally biased region" description="Basic residues" evidence="6">
    <location>
        <begin position="645"/>
        <end position="654"/>
    </location>
</feature>
<comment type="similarity">
    <text evidence="1">Belongs to the glycosyl hydrolase 29 family.</text>
</comment>
<gene>
    <name evidence="9" type="ORF">SPI_06844</name>
</gene>
<evidence type="ECO:0000256" key="2">
    <source>
        <dbReference type="ARBA" id="ARBA00012662"/>
    </source>
</evidence>
<feature type="domain" description="Glycoside hydrolase family 29 N-terminal" evidence="8">
    <location>
        <begin position="367"/>
        <end position="775"/>
    </location>
</feature>
<evidence type="ECO:0000256" key="7">
    <source>
        <dbReference type="SAM" id="SignalP"/>
    </source>
</evidence>
<dbReference type="Proteomes" id="UP000076874">
    <property type="component" value="Unassembled WGS sequence"/>
</dbReference>
<dbReference type="InterPro" id="IPR017853">
    <property type="entry name" value="GH"/>
</dbReference>
<dbReference type="PANTHER" id="PTHR10030">
    <property type="entry name" value="ALPHA-L-FUCOSIDASE"/>
    <property type="match status" value="1"/>
</dbReference>
<dbReference type="PANTHER" id="PTHR10030:SF37">
    <property type="entry name" value="ALPHA-L-FUCOSIDASE-RELATED"/>
    <property type="match status" value="1"/>
</dbReference>
<dbReference type="OrthoDB" id="6039950at2759"/>
<evidence type="ECO:0000313" key="10">
    <source>
        <dbReference type="Proteomes" id="UP000076874"/>
    </source>
</evidence>
<feature type="region of interest" description="Disordered" evidence="6">
    <location>
        <begin position="638"/>
        <end position="667"/>
    </location>
</feature>
<dbReference type="InterPro" id="IPR000933">
    <property type="entry name" value="Glyco_hydro_29"/>
</dbReference>
<protein>
    <recommendedName>
        <fullName evidence="2">alpha-L-fucosidase</fullName>
        <ecNumber evidence="2">3.2.1.51</ecNumber>
    </recommendedName>
</protein>
<evidence type="ECO:0000256" key="5">
    <source>
        <dbReference type="ARBA" id="ARBA00023295"/>
    </source>
</evidence>
<dbReference type="STRING" id="1081102.A0A167QTW5"/>
<dbReference type="EMBL" id="AZHD01000013">
    <property type="protein sequence ID" value="OAA57959.1"/>
    <property type="molecule type" value="Genomic_DNA"/>
</dbReference>
<evidence type="ECO:0000313" key="9">
    <source>
        <dbReference type="EMBL" id="OAA57959.1"/>
    </source>
</evidence>
<evidence type="ECO:0000259" key="8">
    <source>
        <dbReference type="Pfam" id="PF01120"/>
    </source>
</evidence>
<keyword evidence="10" id="KW-1185">Reference proteome</keyword>
<dbReference type="EC" id="3.2.1.51" evidence="2"/>
<dbReference type="SUPFAM" id="SSF51445">
    <property type="entry name" value="(Trans)glycosidases"/>
    <property type="match status" value="1"/>
</dbReference>
<keyword evidence="5" id="KW-0326">Glycosidase</keyword>
<dbReference type="Gene3D" id="3.20.20.80">
    <property type="entry name" value="Glycosidases"/>
    <property type="match status" value="1"/>
</dbReference>
<evidence type="ECO:0000256" key="1">
    <source>
        <dbReference type="ARBA" id="ARBA00007951"/>
    </source>
</evidence>
<feature type="region of interest" description="Disordered" evidence="6">
    <location>
        <begin position="793"/>
        <end position="815"/>
    </location>
</feature>
<dbReference type="GO" id="GO:0016139">
    <property type="term" value="P:glycoside catabolic process"/>
    <property type="evidence" value="ECO:0007669"/>
    <property type="project" value="TreeGrafter"/>
</dbReference>
<evidence type="ECO:0000256" key="3">
    <source>
        <dbReference type="ARBA" id="ARBA00022729"/>
    </source>
</evidence>
<dbReference type="InterPro" id="IPR057739">
    <property type="entry name" value="Glyco_hydro_29_N"/>
</dbReference>
<comment type="caution">
    <text evidence="9">The sequence shown here is derived from an EMBL/GenBank/DDBJ whole genome shotgun (WGS) entry which is preliminary data.</text>
</comment>
<dbReference type="AlphaFoldDB" id="A0A167QTW5"/>
<keyword evidence="4" id="KW-0378">Hydrolase</keyword>
<name>A0A167QTW5_9HYPO</name>
<keyword evidence="3 7" id="KW-0732">Signal</keyword>
<organism evidence="9 10">
    <name type="scientific">Niveomyces insectorum RCEF 264</name>
    <dbReference type="NCBI Taxonomy" id="1081102"/>
    <lineage>
        <taxon>Eukaryota</taxon>
        <taxon>Fungi</taxon>
        <taxon>Dikarya</taxon>
        <taxon>Ascomycota</taxon>
        <taxon>Pezizomycotina</taxon>
        <taxon>Sordariomycetes</taxon>
        <taxon>Hypocreomycetidae</taxon>
        <taxon>Hypocreales</taxon>
        <taxon>Cordycipitaceae</taxon>
        <taxon>Niveomyces</taxon>
    </lineage>
</organism>
<feature type="chain" id="PRO_5007891692" description="alpha-L-fucosidase" evidence="7">
    <location>
        <begin position="21"/>
        <end position="931"/>
    </location>
</feature>
<accession>A0A167QTW5</accession>
<dbReference type="Pfam" id="PF01120">
    <property type="entry name" value="Alpha_L_fucos"/>
    <property type="match status" value="1"/>
</dbReference>
<evidence type="ECO:0000256" key="6">
    <source>
        <dbReference type="SAM" id="MobiDB-lite"/>
    </source>
</evidence>
<feature type="region of interest" description="Disordered" evidence="6">
    <location>
        <begin position="561"/>
        <end position="583"/>
    </location>
</feature>